<dbReference type="AlphaFoldDB" id="A0A2I0TUT6"/>
<dbReference type="EMBL" id="KZ507080">
    <property type="protein sequence ID" value="PKU37568.1"/>
    <property type="molecule type" value="Genomic_DNA"/>
</dbReference>
<evidence type="ECO:0000313" key="2">
    <source>
        <dbReference type="Proteomes" id="UP000233556"/>
    </source>
</evidence>
<organism evidence="1 2">
    <name type="scientific">Limosa lapponica baueri</name>
    <dbReference type="NCBI Taxonomy" id="1758121"/>
    <lineage>
        <taxon>Eukaryota</taxon>
        <taxon>Metazoa</taxon>
        <taxon>Chordata</taxon>
        <taxon>Craniata</taxon>
        <taxon>Vertebrata</taxon>
        <taxon>Euteleostomi</taxon>
        <taxon>Archelosauria</taxon>
        <taxon>Archosauria</taxon>
        <taxon>Dinosauria</taxon>
        <taxon>Saurischia</taxon>
        <taxon>Theropoda</taxon>
        <taxon>Coelurosauria</taxon>
        <taxon>Aves</taxon>
        <taxon>Neognathae</taxon>
        <taxon>Neoaves</taxon>
        <taxon>Charadriiformes</taxon>
        <taxon>Scolopacidae</taxon>
        <taxon>Limosa</taxon>
    </lineage>
</organism>
<evidence type="ECO:0000313" key="1">
    <source>
        <dbReference type="EMBL" id="PKU37568.1"/>
    </source>
</evidence>
<sequence>MWTIDKQPEQAPDSGNMVVGMMTMLLVPIEFRSHGGGKRWGYRALKERSPRGLSIACKLQSHADFKDRVDVKKYLTRTQLHKENKCDWLAPSSPFPEVPPAGLPGMTLLHKKCQAEPTQLLQRLMVLHVLQALQHHGGHLLYSLWMKQKKVNETFFKKLAEASCSQALDFMVELSHHGICCVNTYLGINLWQHTKRPLFSSPKSDILHGDEQKWRSVKIFDLE</sequence>
<keyword evidence="2" id="KW-1185">Reference proteome</keyword>
<gene>
    <name evidence="1" type="ORF">llap_12128</name>
</gene>
<dbReference type="Proteomes" id="UP000233556">
    <property type="component" value="Unassembled WGS sequence"/>
</dbReference>
<accession>A0A2I0TUT6</accession>
<reference evidence="2" key="2">
    <citation type="submission" date="2017-12" db="EMBL/GenBank/DDBJ databases">
        <title>Genome sequence of the Bar-tailed Godwit (Limosa lapponica baueri).</title>
        <authorList>
            <person name="Lima N.C.B."/>
            <person name="Parody-Merino A.M."/>
            <person name="Battley P.F."/>
            <person name="Fidler A.E."/>
            <person name="Prosdocimi F."/>
        </authorList>
    </citation>
    <scope>NUCLEOTIDE SEQUENCE [LARGE SCALE GENOMIC DNA]</scope>
</reference>
<proteinExistence type="predicted"/>
<protein>
    <submittedName>
        <fullName evidence="1">Uncharacterized protein</fullName>
    </submittedName>
</protein>
<reference evidence="2" key="1">
    <citation type="submission" date="2017-11" db="EMBL/GenBank/DDBJ databases">
        <authorList>
            <person name="Lima N.C."/>
            <person name="Parody-Merino A.M."/>
            <person name="Battley P.F."/>
            <person name="Fidler A.E."/>
            <person name="Prosdocimi F."/>
        </authorList>
    </citation>
    <scope>NUCLEOTIDE SEQUENCE [LARGE SCALE GENOMIC DNA]</scope>
</reference>
<name>A0A2I0TUT6_LIMLA</name>